<dbReference type="GO" id="GO:0017056">
    <property type="term" value="F:structural constituent of nuclear pore"/>
    <property type="evidence" value="ECO:0007669"/>
    <property type="project" value="TreeGrafter"/>
</dbReference>
<dbReference type="CTD" id="23279"/>
<dbReference type="Pfam" id="PF11715">
    <property type="entry name" value="Beta-prop_Nup120_160"/>
    <property type="match status" value="1"/>
</dbReference>
<dbReference type="GO" id="GO:0005643">
    <property type="term" value="C:nuclear pore"/>
    <property type="evidence" value="ECO:0007669"/>
    <property type="project" value="UniProtKB-ARBA"/>
</dbReference>
<dbReference type="Pfam" id="PF23354">
    <property type="entry name" value="TPR_NUP160_120_M"/>
    <property type="match status" value="1"/>
</dbReference>
<evidence type="ECO:0000313" key="7">
    <source>
        <dbReference type="EnsemblMetazoa" id="XP_014243804.1"/>
    </source>
</evidence>
<dbReference type="GeneID" id="106663464"/>
<dbReference type="OMA" id="LEPWCEW"/>
<dbReference type="PANTHER" id="PTHR21286">
    <property type="entry name" value="NUCLEAR PORE COMPLEX PROTEIN NUP160"/>
    <property type="match status" value="1"/>
</dbReference>
<keyword evidence="3" id="KW-0539">Nucleus</keyword>
<evidence type="ECO:0000259" key="6">
    <source>
        <dbReference type="Pfam" id="PF23354"/>
    </source>
</evidence>
<sequence length="1212" mass="138995">MERNLKTVMFKEVFIRREPDDWNEITLNTGGVSSTLQDVKPQQRCGSFVYKNITNRFISWRSEGNVLELVEHSLDVNLQGNQVRYIFTDSQVLEGISMKETPGDIVLLVPTASSVHRFNYIHPDKIIAKSFGGEPSAHSVLHGVNENDTVDPRTYHVLNIPSCAIVGAASCMPRNDMAEFALSLANSSILVIRLDCLTGKTSITTLSEESLMPRFFVGLTDVILKKEAVENIAVSLLFHEISGELILFSLDRQGLLKAWSCMKGAAISSICLIKKEILSIIKNQKHKMFGGLFNDEFAIHCCIQGQYISTVVPSFDYGSLKFHEVCKTRMIPNHELVSISPTKGNDIWCNWLSDTETPLISRVALGKDKGTYVCHTRPPSEIKPSKVILKDQAALYIEEIFNSGFFTAHDVIKALSIYKPTAVIKPNINIRDQICTVVEAEIYSEVGDQDIYDDVFQELSQRCWSRLYSCCTQYIHNSMLPLWVVKIGNILITIHEAGFSLIKPMENLELIWYNPSGGMFPKVEYAPLIEMLKNLDIEEWLEWIDIIVTTGESIDWLLQNTSETILCRFRNEVDNIMDLFSHDSIDLYFKELLKELALPVDYIKEEDDWKSFCSHSGISAVASGVRDFCSVRLAVCKKFLLLFELLKVNSGRNFKKLIDKYKDVLFNYYKMYKALYWASSTNLNEDTPIVVSYASAHYGKIMCTEFEDSVLTLINTLWPHEENSTLAQHLLLNKQYFLLESYAKLVNHDAWRLLVVEAYIGMGEYYKAYDKCLTGLNNDLQYYLKCVRLFETCQRSDLVITIAKNAINLCSGSLSQQDLETLQSILFIHELNLNHFVEAFSWMDACTDMTRKTAFLQRLVSTMINTRHLDELISFNFASISKELDGLLAKRARRTPFPQAETYYNLLYSIHIKNENFKSAGTVMFEKGLRSETCEMQWRCFGACLNSLKLLEPEDTWILRPNLTCTYDENSVEILTVDDIRREYELAGAKYNLGDCPPNATEEEVIALCTAARQYRVAMRVSNVCKRSFTPVIKTFTAECINISDQKEWLWLKQNELDDILISEKNYEEACWKILRRFVERYERTRESELHKAALSQLLESGSFVPQWLFTSYRKRNTAEFLRMFLKYGRLEEAAELANEYLRAAMGIAWEIHSIDSPILPQGPPIYLPIHTIDVLIAELKNNKVENTLEKTLKEYLDLAMRISHDKIVMKC</sequence>
<dbReference type="PANTHER" id="PTHR21286:SF0">
    <property type="entry name" value="NUCLEAR PORE COMPLEX PROTEIN NUP160"/>
    <property type="match status" value="1"/>
</dbReference>
<dbReference type="InterPro" id="IPR056536">
    <property type="entry name" value="TPR_NUP160_C"/>
</dbReference>
<reference evidence="7" key="1">
    <citation type="submission" date="2022-01" db="UniProtKB">
        <authorList>
            <consortium name="EnsemblMetazoa"/>
        </authorList>
    </citation>
    <scope>IDENTIFICATION</scope>
</reference>
<comment type="subcellular location">
    <subcellularLocation>
        <location evidence="1">Nucleus</location>
    </subcellularLocation>
</comment>
<dbReference type="Proteomes" id="UP000494040">
    <property type="component" value="Unassembled WGS sequence"/>
</dbReference>
<dbReference type="RefSeq" id="XP_014243804.1">
    <property type="nucleotide sequence ID" value="XM_014388318.2"/>
</dbReference>
<evidence type="ECO:0008006" key="9">
    <source>
        <dbReference type="Google" id="ProtNLM"/>
    </source>
</evidence>
<proteinExistence type="predicted"/>
<feature type="domain" description="NUP160 C-terminal TPR" evidence="5">
    <location>
        <begin position="977"/>
        <end position="1211"/>
    </location>
</feature>
<organism evidence="7 8">
    <name type="scientific">Cimex lectularius</name>
    <name type="common">Bed bug</name>
    <name type="synonym">Acanthia lectularia</name>
    <dbReference type="NCBI Taxonomy" id="79782"/>
    <lineage>
        <taxon>Eukaryota</taxon>
        <taxon>Metazoa</taxon>
        <taxon>Ecdysozoa</taxon>
        <taxon>Arthropoda</taxon>
        <taxon>Hexapoda</taxon>
        <taxon>Insecta</taxon>
        <taxon>Pterygota</taxon>
        <taxon>Neoptera</taxon>
        <taxon>Paraneoptera</taxon>
        <taxon>Hemiptera</taxon>
        <taxon>Heteroptera</taxon>
        <taxon>Panheteroptera</taxon>
        <taxon>Cimicomorpha</taxon>
        <taxon>Cimicidae</taxon>
        <taxon>Cimex</taxon>
    </lineage>
</organism>
<name>A0A8I6REK0_CIMLE</name>
<evidence type="ECO:0000256" key="2">
    <source>
        <dbReference type="ARBA" id="ARBA00022448"/>
    </source>
</evidence>
<dbReference type="AlphaFoldDB" id="A0A8I6REK0"/>
<dbReference type="InterPro" id="IPR021717">
    <property type="entry name" value="Nucleoporin_Nup160"/>
</dbReference>
<evidence type="ECO:0000259" key="5">
    <source>
        <dbReference type="Pfam" id="PF23347"/>
    </source>
</evidence>
<feature type="domain" description="Nucleoporin Nup120/160 beta-propeller" evidence="4">
    <location>
        <begin position="56"/>
        <end position="509"/>
    </location>
</feature>
<dbReference type="InterPro" id="IPR056535">
    <property type="entry name" value="TPR_NUP160_M"/>
</dbReference>
<evidence type="ECO:0000259" key="4">
    <source>
        <dbReference type="Pfam" id="PF11715"/>
    </source>
</evidence>
<dbReference type="InterPro" id="IPR059141">
    <property type="entry name" value="Beta-prop_Nup120_160"/>
</dbReference>
<keyword evidence="2" id="KW-0813">Transport</keyword>
<dbReference type="EnsemblMetazoa" id="XM_014388318.2">
    <property type="protein sequence ID" value="XP_014243804.1"/>
    <property type="gene ID" value="LOC106663464"/>
</dbReference>
<evidence type="ECO:0000256" key="3">
    <source>
        <dbReference type="ARBA" id="ARBA00023242"/>
    </source>
</evidence>
<keyword evidence="8" id="KW-1185">Reference proteome</keyword>
<dbReference type="KEGG" id="clec:106663464"/>
<accession>A0A8I6REK0</accession>
<evidence type="ECO:0000256" key="1">
    <source>
        <dbReference type="ARBA" id="ARBA00004123"/>
    </source>
</evidence>
<feature type="domain" description="NUP160 middle TPR" evidence="6">
    <location>
        <begin position="778"/>
        <end position="950"/>
    </location>
</feature>
<evidence type="ECO:0000313" key="8">
    <source>
        <dbReference type="Proteomes" id="UP000494040"/>
    </source>
</evidence>
<dbReference type="Pfam" id="PF23347">
    <property type="entry name" value="TPR_Nup160_C"/>
    <property type="match status" value="1"/>
</dbReference>
<protein>
    <recommendedName>
        <fullName evidence="9">Nuclear pore complex protein Nup160 homolog</fullName>
    </recommendedName>
</protein>
<dbReference type="OrthoDB" id="67716at2759"/>